<dbReference type="InterPro" id="IPR003591">
    <property type="entry name" value="Leu-rich_rpt_typical-subtyp"/>
</dbReference>
<keyword evidence="1" id="KW-0433">Leucine-rich repeat</keyword>
<evidence type="ECO:0000259" key="7">
    <source>
        <dbReference type="SMART" id="SM00004"/>
    </source>
</evidence>
<keyword evidence="6" id="KW-0812">Transmembrane</keyword>
<keyword evidence="9" id="KW-1185">Reference proteome</keyword>
<feature type="transmembrane region" description="Helical" evidence="6">
    <location>
        <begin position="236"/>
        <end position="258"/>
    </location>
</feature>
<evidence type="ECO:0000256" key="3">
    <source>
        <dbReference type="ARBA" id="ARBA00022737"/>
    </source>
</evidence>
<feature type="transmembrane region" description="Helical" evidence="6">
    <location>
        <begin position="64"/>
        <end position="81"/>
    </location>
</feature>
<dbReference type="InterPro" id="IPR032675">
    <property type="entry name" value="LRR_dom_sf"/>
</dbReference>
<dbReference type="EMBL" id="QUSY01001356">
    <property type="protein sequence ID" value="RHY25222.1"/>
    <property type="molecule type" value="Genomic_DNA"/>
</dbReference>
<feature type="transmembrane region" description="Helical" evidence="6">
    <location>
        <begin position="16"/>
        <end position="44"/>
    </location>
</feature>
<keyword evidence="4" id="KW-1015">Disulfide bond</keyword>
<dbReference type="PANTHER" id="PTHR24373:SF370">
    <property type="entry name" value="FISH-LIPS, ISOFORM E"/>
    <property type="match status" value="1"/>
</dbReference>
<accession>A0A418ALB6</accession>
<dbReference type="SMART" id="SM00369">
    <property type="entry name" value="LRR_TYP"/>
    <property type="match status" value="2"/>
</dbReference>
<sequence>TLFDAVTTLLGLPLGWFQWLVLTVVYSLHGMSTMYFLSVAYLMINLTPFEATVMRAYAPRPSSILFLGMAFLHLTPFLLPLRRPATSAISVLLCKRSARIKSLAAHDGKNPSNSTLQLRIPPNVSMAIGHFFEIVSETWIAAQMAQRLVDRHVSFLYAMVLASNCLITTWALLFRSSGLKRALIGLLDACLSFLLSAGIPLFLFLIPLVEYKFYGSGNESHNFVWLARSVTSVRTLIVWSPIQPVMVVVPSIMNYIALRAATKRVRSTASIHNVRVGNLHSGQSLSAPTASLDGSMTGRGSKRASVQAYLAGGTQAFSWHQDHARILVGVIVLSILWGLAVLVVAIAAEFYREPCPPGCVLDSAPWFSRSCNCIYFRWTCNATNYHDVVDAKLNASQIGPNLLFLHIQKCSLRHGLAADTVSQFQSMYGFHFEQTGMVEWNMPSSAIPSSVVLAMIRYSALDHVPLALQNPGANLRSIFIVGASLRAIPAHIFANWQHLNSLWLTSTNLTEFPPQILQMDGLEVLALDSNHISTLPPDLHKLPLLNWLYLESNNISVFPDALVTARTGVYLYLNYNPIDFIADDVVAQLDPWYVDISSTVFCQQRQLPSLCREGCSNTCSPLDQTNHFCDPQCNSTECRFDNGDCEF</sequence>
<evidence type="ECO:0000256" key="6">
    <source>
        <dbReference type="SAM" id="Phobius"/>
    </source>
</evidence>
<evidence type="ECO:0000256" key="2">
    <source>
        <dbReference type="ARBA" id="ARBA00022729"/>
    </source>
</evidence>
<reference evidence="8 9" key="1">
    <citation type="submission" date="2018-08" db="EMBL/GenBank/DDBJ databases">
        <title>Aphanomyces genome sequencing and annotation.</title>
        <authorList>
            <person name="Minardi D."/>
            <person name="Oidtmann B."/>
            <person name="Van Der Giezen M."/>
            <person name="Studholme D.J."/>
        </authorList>
    </citation>
    <scope>NUCLEOTIDE SEQUENCE [LARGE SCALE GENOMIC DNA]</scope>
    <source>
        <strain evidence="8 9">NJM0002</strain>
    </source>
</reference>
<keyword evidence="3" id="KW-0677">Repeat</keyword>
<evidence type="ECO:0000256" key="5">
    <source>
        <dbReference type="ARBA" id="ARBA00023180"/>
    </source>
</evidence>
<evidence type="ECO:0000256" key="4">
    <source>
        <dbReference type="ARBA" id="ARBA00023157"/>
    </source>
</evidence>
<dbReference type="GO" id="GO:0005615">
    <property type="term" value="C:extracellular space"/>
    <property type="evidence" value="ECO:0007669"/>
    <property type="project" value="TreeGrafter"/>
</dbReference>
<organism evidence="8 9">
    <name type="scientific">Aphanomyces invadans</name>
    <dbReference type="NCBI Taxonomy" id="157072"/>
    <lineage>
        <taxon>Eukaryota</taxon>
        <taxon>Sar</taxon>
        <taxon>Stramenopiles</taxon>
        <taxon>Oomycota</taxon>
        <taxon>Saprolegniomycetes</taxon>
        <taxon>Saprolegniales</taxon>
        <taxon>Verrucalvaceae</taxon>
        <taxon>Aphanomyces</taxon>
    </lineage>
</organism>
<dbReference type="Proteomes" id="UP000285060">
    <property type="component" value="Unassembled WGS sequence"/>
</dbReference>
<dbReference type="SMART" id="SM00004">
    <property type="entry name" value="NL"/>
    <property type="match status" value="1"/>
</dbReference>
<dbReference type="PANTHER" id="PTHR24373">
    <property type="entry name" value="SLIT RELATED LEUCINE-RICH REPEAT NEURONAL PROTEIN"/>
    <property type="match status" value="1"/>
</dbReference>
<dbReference type="VEuPathDB" id="FungiDB:H310_02431"/>
<dbReference type="InterPro" id="IPR000800">
    <property type="entry name" value="Notch_dom"/>
</dbReference>
<comment type="caution">
    <text evidence="8">The sequence shown here is derived from an EMBL/GenBank/DDBJ whole genome shotgun (WGS) entry which is preliminary data.</text>
</comment>
<feature type="transmembrane region" description="Helical" evidence="6">
    <location>
        <begin position="326"/>
        <end position="348"/>
    </location>
</feature>
<feature type="transmembrane region" description="Helical" evidence="6">
    <location>
        <begin position="154"/>
        <end position="174"/>
    </location>
</feature>
<dbReference type="Pfam" id="PF13855">
    <property type="entry name" value="LRR_8"/>
    <property type="match status" value="1"/>
</dbReference>
<dbReference type="PROSITE" id="PS51450">
    <property type="entry name" value="LRR"/>
    <property type="match status" value="1"/>
</dbReference>
<evidence type="ECO:0000313" key="8">
    <source>
        <dbReference type="EMBL" id="RHY25222.1"/>
    </source>
</evidence>
<keyword evidence="6" id="KW-0472">Membrane</keyword>
<evidence type="ECO:0000256" key="1">
    <source>
        <dbReference type="ARBA" id="ARBA00022614"/>
    </source>
</evidence>
<feature type="transmembrane region" description="Helical" evidence="6">
    <location>
        <begin position="186"/>
        <end position="209"/>
    </location>
</feature>
<name>A0A418ALB6_9STRA</name>
<protein>
    <recommendedName>
        <fullName evidence="7">LNR domain-containing protein</fullName>
    </recommendedName>
</protein>
<keyword evidence="2" id="KW-0732">Signal</keyword>
<keyword evidence="5" id="KW-0325">Glycoprotein</keyword>
<dbReference type="GO" id="GO:0031012">
    <property type="term" value="C:extracellular matrix"/>
    <property type="evidence" value="ECO:0007669"/>
    <property type="project" value="TreeGrafter"/>
</dbReference>
<dbReference type="AlphaFoldDB" id="A0A418ALB6"/>
<dbReference type="InterPro" id="IPR001611">
    <property type="entry name" value="Leu-rich_rpt"/>
</dbReference>
<dbReference type="SUPFAM" id="SSF52058">
    <property type="entry name" value="L domain-like"/>
    <property type="match status" value="1"/>
</dbReference>
<keyword evidence="6" id="KW-1133">Transmembrane helix</keyword>
<proteinExistence type="predicted"/>
<dbReference type="Gene3D" id="3.80.10.10">
    <property type="entry name" value="Ribonuclease Inhibitor"/>
    <property type="match status" value="1"/>
</dbReference>
<feature type="non-terminal residue" evidence="8">
    <location>
        <position position="1"/>
    </location>
</feature>
<evidence type="ECO:0000313" key="9">
    <source>
        <dbReference type="Proteomes" id="UP000285060"/>
    </source>
</evidence>
<dbReference type="Gene3D" id="3.30.300.320">
    <property type="match status" value="1"/>
</dbReference>
<dbReference type="InterPro" id="IPR050328">
    <property type="entry name" value="Dev_Immune_Receptor"/>
</dbReference>
<feature type="domain" description="LNR" evidence="7">
    <location>
        <begin position="608"/>
        <end position="646"/>
    </location>
</feature>
<gene>
    <name evidence="8" type="ORF">DYB32_008452</name>
</gene>